<keyword evidence="2" id="KW-1185">Reference proteome</keyword>
<dbReference type="EMBL" id="QJKJ01000496">
    <property type="protein sequence ID" value="RDY12298.1"/>
    <property type="molecule type" value="Genomic_DNA"/>
</dbReference>
<evidence type="ECO:0000313" key="1">
    <source>
        <dbReference type="EMBL" id="RDY12298.1"/>
    </source>
</evidence>
<feature type="non-terminal residue" evidence="1">
    <location>
        <position position="100"/>
    </location>
</feature>
<reference evidence="1" key="1">
    <citation type="submission" date="2018-05" db="EMBL/GenBank/DDBJ databases">
        <title>Draft genome of Mucuna pruriens seed.</title>
        <authorList>
            <person name="Nnadi N.E."/>
            <person name="Vos R."/>
            <person name="Hasami M.H."/>
            <person name="Devisetty U.K."/>
            <person name="Aguiy J.C."/>
        </authorList>
    </citation>
    <scope>NUCLEOTIDE SEQUENCE [LARGE SCALE GENOMIC DNA]</scope>
    <source>
        <strain evidence="1">JCA_2017</strain>
    </source>
</reference>
<sequence length="100" mass="11775">MRPSPAARSRRKARVLALAVCNHVRLKTKMKRQKGFRVKNCKEEFNRNGKVNCLVSFQYEATSNLGRTRVAFNRRAMPTPSQNYNRCRFYLNFKKAAKEY</sequence>
<organism evidence="1 2">
    <name type="scientific">Mucuna pruriens</name>
    <name type="common">Velvet bean</name>
    <name type="synonym">Dolichos pruriens</name>
    <dbReference type="NCBI Taxonomy" id="157652"/>
    <lineage>
        <taxon>Eukaryota</taxon>
        <taxon>Viridiplantae</taxon>
        <taxon>Streptophyta</taxon>
        <taxon>Embryophyta</taxon>
        <taxon>Tracheophyta</taxon>
        <taxon>Spermatophyta</taxon>
        <taxon>Magnoliopsida</taxon>
        <taxon>eudicotyledons</taxon>
        <taxon>Gunneridae</taxon>
        <taxon>Pentapetalae</taxon>
        <taxon>rosids</taxon>
        <taxon>fabids</taxon>
        <taxon>Fabales</taxon>
        <taxon>Fabaceae</taxon>
        <taxon>Papilionoideae</taxon>
        <taxon>50 kb inversion clade</taxon>
        <taxon>NPAAA clade</taxon>
        <taxon>indigoferoid/millettioid clade</taxon>
        <taxon>Phaseoleae</taxon>
        <taxon>Mucuna</taxon>
    </lineage>
</organism>
<name>A0A371IB74_MUCPR</name>
<evidence type="ECO:0000313" key="2">
    <source>
        <dbReference type="Proteomes" id="UP000257109"/>
    </source>
</evidence>
<accession>A0A371IB74</accession>
<gene>
    <name evidence="1" type="ORF">CR513_02935</name>
</gene>
<comment type="caution">
    <text evidence="1">The sequence shown here is derived from an EMBL/GenBank/DDBJ whole genome shotgun (WGS) entry which is preliminary data.</text>
</comment>
<dbReference type="AlphaFoldDB" id="A0A371IB74"/>
<dbReference type="Proteomes" id="UP000257109">
    <property type="component" value="Unassembled WGS sequence"/>
</dbReference>
<protein>
    <submittedName>
        <fullName evidence="1">Uncharacterized protein</fullName>
    </submittedName>
</protein>
<proteinExistence type="predicted"/>